<feature type="domain" description="RNA polymerase sigma-70 region 2" evidence="7">
    <location>
        <begin position="25"/>
        <end position="92"/>
    </location>
</feature>
<organism evidence="9 10">
    <name type="scientific">Symbiobacterium terraclitae</name>
    <dbReference type="NCBI Taxonomy" id="557451"/>
    <lineage>
        <taxon>Bacteria</taxon>
        <taxon>Bacillati</taxon>
        <taxon>Bacillota</taxon>
        <taxon>Clostridia</taxon>
        <taxon>Eubacteriales</taxon>
        <taxon>Symbiobacteriaceae</taxon>
        <taxon>Symbiobacterium</taxon>
    </lineage>
</organism>
<evidence type="ECO:0000256" key="1">
    <source>
        <dbReference type="ARBA" id="ARBA00010641"/>
    </source>
</evidence>
<evidence type="ECO:0000256" key="6">
    <source>
        <dbReference type="SAM" id="MobiDB-lite"/>
    </source>
</evidence>
<dbReference type="InterPro" id="IPR014284">
    <property type="entry name" value="RNA_pol_sigma-70_dom"/>
</dbReference>
<dbReference type="CDD" id="cd06171">
    <property type="entry name" value="Sigma70_r4"/>
    <property type="match status" value="1"/>
</dbReference>
<dbReference type="InterPro" id="IPR039425">
    <property type="entry name" value="RNA_pol_sigma-70-like"/>
</dbReference>
<protein>
    <submittedName>
        <fullName evidence="9">RNA polymerase sigma-70 factor (ECF subfamily)</fullName>
    </submittedName>
</protein>
<feature type="region of interest" description="Disordered" evidence="6">
    <location>
        <begin position="98"/>
        <end position="118"/>
    </location>
</feature>
<dbReference type="EMBL" id="JAGGLG010000008">
    <property type="protein sequence ID" value="MBP2017911.1"/>
    <property type="molecule type" value="Genomic_DNA"/>
</dbReference>
<evidence type="ECO:0000256" key="5">
    <source>
        <dbReference type="ARBA" id="ARBA00023163"/>
    </source>
</evidence>
<dbReference type="SUPFAM" id="SSF88946">
    <property type="entry name" value="Sigma2 domain of RNA polymerase sigma factors"/>
    <property type="match status" value="1"/>
</dbReference>
<comment type="caution">
    <text evidence="9">The sequence shown here is derived from an EMBL/GenBank/DDBJ whole genome shotgun (WGS) entry which is preliminary data.</text>
</comment>
<dbReference type="NCBIfam" id="TIGR02937">
    <property type="entry name" value="sigma70-ECF"/>
    <property type="match status" value="1"/>
</dbReference>
<evidence type="ECO:0000313" key="9">
    <source>
        <dbReference type="EMBL" id="MBP2017911.1"/>
    </source>
</evidence>
<keyword evidence="10" id="KW-1185">Reference proteome</keyword>
<keyword evidence="4" id="KW-0238">DNA-binding</keyword>
<keyword evidence="2" id="KW-0805">Transcription regulation</keyword>
<dbReference type="Pfam" id="PF08281">
    <property type="entry name" value="Sigma70_r4_2"/>
    <property type="match status" value="1"/>
</dbReference>
<evidence type="ECO:0000259" key="7">
    <source>
        <dbReference type="Pfam" id="PF04542"/>
    </source>
</evidence>
<comment type="similarity">
    <text evidence="1">Belongs to the sigma-70 factor family. ECF subfamily.</text>
</comment>
<evidence type="ECO:0000256" key="4">
    <source>
        <dbReference type="ARBA" id="ARBA00023125"/>
    </source>
</evidence>
<dbReference type="Gene3D" id="1.10.10.10">
    <property type="entry name" value="Winged helix-like DNA-binding domain superfamily/Winged helix DNA-binding domain"/>
    <property type="match status" value="1"/>
</dbReference>
<dbReference type="InterPro" id="IPR007627">
    <property type="entry name" value="RNA_pol_sigma70_r2"/>
</dbReference>
<gene>
    <name evidence="9" type="ORF">J2Z79_001297</name>
</gene>
<dbReference type="SUPFAM" id="SSF88659">
    <property type="entry name" value="Sigma3 and sigma4 domains of RNA polymerase sigma factors"/>
    <property type="match status" value="1"/>
</dbReference>
<evidence type="ECO:0000256" key="3">
    <source>
        <dbReference type="ARBA" id="ARBA00023082"/>
    </source>
</evidence>
<proteinExistence type="inferred from homology"/>
<dbReference type="InterPro" id="IPR013249">
    <property type="entry name" value="RNA_pol_sigma70_r4_t2"/>
</dbReference>
<dbReference type="Pfam" id="PF04542">
    <property type="entry name" value="Sigma70_r2"/>
    <property type="match status" value="1"/>
</dbReference>
<evidence type="ECO:0000259" key="8">
    <source>
        <dbReference type="Pfam" id="PF08281"/>
    </source>
</evidence>
<dbReference type="PANTHER" id="PTHR43133:SF8">
    <property type="entry name" value="RNA POLYMERASE SIGMA FACTOR HI_1459-RELATED"/>
    <property type="match status" value="1"/>
</dbReference>
<dbReference type="Proteomes" id="UP001519289">
    <property type="component" value="Unassembled WGS sequence"/>
</dbReference>
<keyword evidence="5" id="KW-0804">Transcription</keyword>
<sequence length="199" mass="22422">MTAALTDEQLVVRAQAGDRGALGELLERYERRTYNLAFRLMGNHADACDAAQEALVRVCIRLHNFRGESAFSTWLYRVVTNTCLDELRRRGRLRHASLDDGMPMEEGTLPRQAADEAQGPVEYAERHEVQAAVQRAIARLPYEYRVVVILRDIQDLSYQEIAAVLDTTLGTVKSRLHRARQALRTIIADTEGKCLEIAG</sequence>
<feature type="domain" description="RNA polymerase sigma factor 70 region 4 type 2" evidence="8">
    <location>
        <begin position="132"/>
        <end position="183"/>
    </location>
</feature>
<dbReference type="InterPro" id="IPR013325">
    <property type="entry name" value="RNA_pol_sigma_r2"/>
</dbReference>
<evidence type="ECO:0000313" key="10">
    <source>
        <dbReference type="Proteomes" id="UP001519289"/>
    </source>
</evidence>
<dbReference type="PANTHER" id="PTHR43133">
    <property type="entry name" value="RNA POLYMERASE ECF-TYPE SIGMA FACTO"/>
    <property type="match status" value="1"/>
</dbReference>
<reference evidence="9 10" key="1">
    <citation type="submission" date="2021-03" db="EMBL/GenBank/DDBJ databases">
        <title>Genomic Encyclopedia of Type Strains, Phase IV (KMG-IV): sequencing the most valuable type-strain genomes for metagenomic binning, comparative biology and taxonomic classification.</title>
        <authorList>
            <person name="Goeker M."/>
        </authorList>
    </citation>
    <scope>NUCLEOTIDE SEQUENCE [LARGE SCALE GENOMIC DNA]</scope>
    <source>
        <strain evidence="9 10">DSM 27138</strain>
    </source>
</reference>
<dbReference type="InterPro" id="IPR036388">
    <property type="entry name" value="WH-like_DNA-bd_sf"/>
</dbReference>
<dbReference type="InterPro" id="IPR013324">
    <property type="entry name" value="RNA_pol_sigma_r3/r4-like"/>
</dbReference>
<evidence type="ECO:0000256" key="2">
    <source>
        <dbReference type="ARBA" id="ARBA00023015"/>
    </source>
</evidence>
<keyword evidence="3" id="KW-0731">Sigma factor</keyword>
<name>A0ABS4JSP7_9FIRM</name>
<dbReference type="Gene3D" id="1.10.1740.10">
    <property type="match status" value="1"/>
</dbReference>
<dbReference type="RefSeq" id="WP_209466054.1">
    <property type="nucleotide sequence ID" value="NZ_JAGGLG010000008.1"/>
</dbReference>
<accession>A0ABS4JSP7</accession>